<keyword evidence="3 6" id="KW-0812">Transmembrane</keyword>
<dbReference type="EMBL" id="CYYI01000004">
    <property type="protein sequence ID" value="CUN76972.1"/>
    <property type="molecule type" value="Genomic_DNA"/>
</dbReference>
<keyword evidence="5 6" id="KW-0472">Membrane</keyword>
<dbReference type="eggNOG" id="COG0390">
    <property type="taxonomic scope" value="Bacteria"/>
</dbReference>
<evidence type="ECO:0000313" key="16">
    <source>
        <dbReference type="Proteomes" id="UP000193664"/>
    </source>
</evidence>
<reference evidence="8" key="5">
    <citation type="submission" date="2021-08" db="EMBL/GenBank/DDBJ databases">
        <title>Draft genome sequence of the GABA producer Bifidobacterium adolescentis 4-2, isolated from healthy human feces.</title>
        <authorList>
            <person name="Altaib H."/>
            <person name="Niwa R."/>
            <person name="Abe M."/>
            <person name="Suzuki T."/>
        </authorList>
    </citation>
    <scope>NUCLEOTIDE SEQUENCE</scope>
    <source>
        <strain evidence="8">4-2</strain>
    </source>
</reference>
<dbReference type="Proteomes" id="UP000193664">
    <property type="component" value="Unassembled WGS sequence"/>
</dbReference>
<dbReference type="Proteomes" id="UP000095647">
    <property type="component" value="Unassembled WGS sequence"/>
</dbReference>
<proteinExistence type="inferred from homology"/>
<reference evidence="7 14" key="1">
    <citation type="submission" date="2015-09" db="EMBL/GenBank/DDBJ databases">
        <authorList>
            <consortium name="Pathogen Informatics"/>
        </authorList>
    </citation>
    <scope>NUCLEOTIDE SEQUENCE [LARGE SCALE GENOMIC DNA]</scope>
    <source>
        <strain evidence="7 14">2789STDY5608824</strain>
    </source>
</reference>
<dbReference type="KEGG" id="badl:BADO_0667"/>
<evidence type="ECO:0000256" key="4">
    <source>
        <dbReference type="ARBA" id="ARBA00022989"/>
    </source>
</evidence>
<comment type="similarity">
    <text evidence="2">Belongs to the UPF0014 family.</text>
</comment>
<dbReference type="PANTHER" id="PTHR30028:SF0">
    <property type="entry name" value="PROTEIN ALUMINUM SENSITIVE 3"/>
    <property type="match status" value="1"/>
</dbReference>
<feature type="transmembrane region" description="Helical" evidence="6">
    <location>
        <begin position="96"/>
        <end position="118"/>
    </location>
</feature>
<evidence type="ECO:0000313" key="9">
    <source>
        <dbReference type="EMBL" id="KAB5887205.1"/>
    </source>
</evidence>
<dbReference type="RefSeq" id="WP_021913592.1">
    <property type="nucleotide sequence ID" value="NZ_BPPZ01000015.1"/>
</dbReference>
<evidence type="ECO:0000313" key="11">
    <source>
        <dbReference type="EMBL" id="OFA34645.1"/>
    </source>
</evidence>
<evidence type="ECO:0000313" key="14">
    <source>
        <dbReference type="Proteomes" id="UP000095647"/>
    </source>
</evidence>
<feature type="transmembrane region" description="Helical" evidence="6">
    <location>
        <begin position="124"/>
        <end position="149"/>
    </location>
</feature>
<evidence type="ECO:0000313" key="7">
    <source>
        <dbReference type="EMBL" id="CUN76972.1"/>
    </source>
</evidence>
<evidence type="ECO:0000256" key="2">
    <source>
        <dbReference type="ARBA" id="ARBA00005268"/>
    </source>
</evidence>
<keyword evidence="7" id="KW-0067">ATP-binding</keyword>
<evidence type="ECO:0000313" key="8">
    <source>
        <dbReference type="EMBL" id="GJD14899.1"/>
    </source>
</evidence>
<dbReference type="Proteomes" id="UP000470200">
    <property type="component" value="Unassembled WGS sequence"/>
</dbReference>
<feature type="transmembrane region" description="Helical" evidence="6">
    <location>
        <begin position="6"/>
        <end position="26"/>
    </location>
</feature>
<dbReference type="EMBL" id="LNKF01000002">
    <property type="protein sequence ID" value="OSG95440.1"/>
    <property type="molecule type" value="Genomic_DNA"/>
</dbReference>
<dbReference type="PANTHER" id="PTHR30028">
    <property type="entry name" value="UPF0014 INNER MEMBRANE PROTEIN YBBM-RELATED"/>
    <property type="match status" value="1"/>
</dbReference>
<name>A0A076JGC5_BIFAD</name>
<organism evidence="11 15">
    <name type="scientific">Bifidobacterium adolescentis</name>
    <dbReference type="NCBI Taxonomy" id="1680"/>
    <lineage>
        <taxon>Bacteria</taxon>
        <taxon>Bacillati</taxon>
        <taxon>Actinomycetota</taxon>
        <taxon>Actinomycetes</taxon>
        <taxon>Bifidobacteriales</taxon>
        <taxon>Bifidobacteriaceae</taxon>
        <taxon>Bifidobacterium</taxon>
    </lineage>
</organism>
<reference evidence="13" key="6">
    <citation type="submission" date="2023-09" db="EMBL/GenBank/DDBJ databases">
        <title>Ecological and genomic based identification of the Bifidobacterium adolescentis prototype of the healthy human gut microbiota.</title>
        <authorList>
            <person name="Lugli G.A."/>
            <person name="Argentini C."/>
            <person name="Tarracchini C."/>
            <person name="Fontana F."/>
            <person name="Alessandri G."/>
            <person name="Mancabelli L."/>
            <person name="Milani C."/>
            <person name="Turroni F."/>
            <person name="Ventura M."/>
        </authorList>
    </citation>
    <scope>NUCLEOTIDE SEQUENCE</scope>
    <source>
        <strain evidence="13">703B</strain>
    </source>
</reference>
<reference evidence="17 18" key="4">
    <citation type="journal article" date="2019" name="Nat. Med.">
        <title>A library of human gut bacterial isolates paired with longitudinal multiomics data enables mechanistic microbiome research.</title>
        <authorList>
            <person name="Poyet M."/>
            <person name="Groussin M."/>
            <person name="Gibbons S.M."/>
            <person name="Avila-Pacheco J."/>
            <person name="Jiang X."/>
            <person name="Kearney S.M."/>
            <person name="Perrotta A.R."/>
            <person name="Berdy B."/>
            <person name="Zhao S."/>
            <person name="Lieberman T.D."/>
            <person name="Swanson P.K."/>
            <person name="Smith M."/>
            <person name="Roesemann S."/>
            <person name="Alexander J.E."/>
            <person name="Rich S.A."/>
            <person name="Livny J."/>
            <person name="Vlamakis H."/>
            <person name="Clish C."/>
            <person name="Bullock K."/>
            <person name="Deik A."/>
            <person name="Scott J."/>
            <person name="Pierce K.A."/>
            <person name="Xavier R.J."/>
            <person name="Alm E.J."/>
        </authorList>
    </citation>
    <scope>NUCLEOTIDE SEQUENCE [LARGE SCALE GENOMIC DNA]</scope>
    <source>
        <strain evidence="9 17">BIOML-A105</strain>
        <strain evidence="10 18">BIOML-A26</strain>
    </source>
</reference>
<evidence type="ECO:0000313" key="13">
    <source>
        <dbReference type="EMBL" id="WNE85978.1"/>
    </source>
</evidence>
<dbReference type="AlphaFoldDB" id="A0A076JGC5"/>
<evidence type="ECO:0000313" key="12">
    <source>
        <dbReference type="EMBL" id="OSG95440.1"/>
    </source>
</evidence>
<dbReference type="Proteomes" id="UP000886943">
    <property type="component" value="Unassembled WGS sequence"/>
</dbReference>
<evidence type="ECO:0000313" key="10">
    <source>
        <dbReference type="EMBL" id="KAB6029611.1"/>
    </source>
</evidence>
<evidence type="ECO:0000313" key="18">
    <source>
        <dbReference type="Proteomes" id="UP000470926"/>
    </source>
</evidence>
<evidence type="ECO:0000256" key="6">
    <source>
        <dbReference type="SAM" id="Phobius"/>
    </source>
</evidence>
<dbReference type="Proteomes" id="UP000470926">
    <property type="component" value="Unassembled WGS sequence"/>
</dbReference>
<dbReference type="EMBL" id="CP133648">
    <property type="protein sequence ID" value="WNE85978.1"/>
    <property type="molecule type" value="Genomic_DNA"/>
</dbReference>
<dbReference type="OrthoDB" id="3212530at2"/>
<dbReference type="InterPro" id="IPR005226">
    <property type="entry name" value="UPF0014_fam"/>
</dbReference>
<dbReference type="GO" id="GO:0005886">
    <property type="term" value="C:plasma membrane"/>
    <property type="evidence" value="ECO:0007669"/>
    <property type="project" value="TreeGrafter"/>
</dbReference>
<dbReference type="EMBL" id="WDFR01000003">
    <property type="protein sequence ID" value="KAB6029611.1"/>
    <property type="molecule type" value="Genomic_DNA"/>
</dbReference>
<reference evidence="12 16" key="2">
    <citation type="journal article" date="2016" name="Sci. Rep.">
        <title>Evaluation of genetic diversity among strains of the human gut commensal Bifidobacterium adolescentis.</title>
        <authorList>
            <person name="Duranti S."/>
            <person name="Milani C."/>
            <person name="Lugli G.A."/>
            <person name="Mancabelli L."/>
            <person name="Turroni F."/>
            <person name="Ferrario C."/>
            <person name="Mangifesta M."/>
            <person name="Viappiani A."/>
            <person name="Sanchez B."/>
            <person name="Margolles A."/>
            <person name="van Sinderen D."/>
            <person name="Ventura M."/>
        </authorList>
    </citation>
    <scope>NUCLEOTIDE SEQUENCE</scope>
    <source>
        <strain evidence="13">703B</strain>
        <strain evidence="12 16">AD2-8</strain>
    </source>
</reference>
<evidence type="ECO:0000313" key="17">
    <source>
        <dbReference type="Proteomes" id="UP000470200"/>
    </source>
</evidence>
<sequence>MNGNYYAIDIWGLIAALVMVAIAAGISETMRMGVGRTLLWSACRALLQLCAMGFIMEYVIRSNNPWLVLLLVAFMLIAAVQITLSRAKGVPKGLAGPVFLSLVVTMLIMISLVTELIIRPQPWYAPQLVVPLTGMLLGNTVSALAVGLSRFFESMKERRDEVDTLLALGATTWEAARPSIVSSIRLGLLPTTASLASAGIVTVPGMMAGQIIAGGNPIDAAKYQFMILATIAALTLLADSIIMLMVYKRCFTALDQYQPVNG</sequence>
<protein>
    <submittedName>
        <fullName evidence="7">ABC transporter ATP-binding protein</fullName>
    </submittedName>
    <submittedName>
        <fullName evidence="11">Iron export ABC transporter permease subunit FetB</fullName>
    </submittedName>
</protein>
<reference evidence="11 15" key="3">
    <citation type="submission" date="2016-07" db="EMBL/GenBank/DDBJ databases">
        <title>Draft Genome Sequence of Bifidobacterium adolescentis strain Km 4.</title>
        <authorList>
            <person name="Danilenko V.N."/>
        </authorList>
    </citation>
    <scope>NUCLEOTIDE SEQUENCE [LARGE SCALE GENOMIC DNA]</scope>
    <source>
        <strain evidence="11 15">Km 4</strain>
    </source>
</reference>
<keyword evidence="4 6" id="KW-1133">Transmembrane helix</keyword>
<dbReference type="Proteomes" id="UP000193179">
    <property type="component" value="Chromosome"/>
</dbReference>
<gene>
    <name evidence="7" type="primary">ybbM</name>
    <name evidence="9" type="synonym">fetB</name>
    <name evidence="8" type="synonym">yjkA</name>
    <name evidence="12" type="ORF">AD0028_0679</name>
    <name evidence="13" type="ORF">B0703_03425</name>
    <name evidence="11" type="ORF">BBK15_07625</name>
    <name evidence="8" type="ORF">BIFAD42_18830</name>
    <name evidence="7" type="ORF">ERS852382_01299</name>
    <name evidence="10" type="ORF">GA542_07960</name>
    <name evidence="9" type="ORF">GA629_01075</name>
</gene>
<keyword evidence="7" id="KW-0547">Nucleotide-binding</keyword>
<evidence type="ECO:0000256" key="1">
    <source>
        <dbReference type="ARBA" id="ARBA00004141"/>
    </source>
</evidence>
<dbReference type="EMBL" id="WDIP01000001">
    <property type="protein sequence ID" value="KAB5887205.1"/>
    <property type="molecule type" value="Genomic_DNA"/>
</dbReference>
<accession>A0A076JGC5</accession>
<feature type="transmembrane region" description="Helical" evidence="6">
    <location>
        <begin position="225"/>
        <end position="247"/>
    </location>
</feature>
<feature type="transmembrane region" description="Helical" evidence="6">
    <location>
        <begin position="186"/>
        <end position="213"/>
    </location>
</feature>
<dbReference type="GO" id="GO:0005524">
    <property type="term" value="F:ATP binding"/>
    <property type="evidence" value="ECO:0007669"/>
    <property type="project" value="UniProtKB-KW"/>
</dbReference>
<evidence type="ECO:0000313" key="15">
    <source>
        <dbReference type="Proteomes" id="UP000175684"/>
    </source>
</evidence>
<dbReference type="Pfam" id="PF03649">
    <property type="entry name" value="UPF0014"/>
    <property type="match status" value="1"/>
</dbReference>
<dbReference type="EMBL" id="BPPZ01000015">
    <property type="protein sequence ID" value="GJD14899.1"/>
    <property type="molecule type" value="Genomic_DNA"/>
</dbReference>
<feature type="transmembrane region" description="Helical" evidence="6">
    <location>
        <begin position="38"/>
        <end position="60"/>
    </location>
</feature>
<dbReference type="Proteomes" id="UP000175684">
    <property type="component" value="Unassembled WGS sequence"/>
</dbReference>
<feature type="transmembrane region" description="Helical" evidence="6">
    <location>
        <begin position="66"/>
        <end position="84"/>
    </location>
</feature>
<comment type="subcellular location">
    <subcellularLocation>
        <location evidence="1">Membrane</location>
        <topology evidence="1">Multi-pass membrane protein</topology>
    </subcellularLocation>
</comment>
<dbReference type="EMBL" id="MAXD01000006">
    <property type="protein sequence ID" value="OFA34645.1"/>
    <property type="molecule type" value="Genomic_DNA"/>
</dbReference>
<evidence type="ECO:0000256" key="5">
    <source>
        <dbReference type="ARBA" id="ARBA00023136"/>
    </source>
</evidence>
<evidence type="ECO:0000256" key="3">
    <source>
        <dbReference type="ARBA" id="ARBA00022692"/>
    </source>
</evidence>